<proteinExistence type="inferred from homology"/>
<dbReference type="GO" id="GO:0033863">
    <property type="term" value="F:ribose 1,5-bisphosphate phosphokinase activity"/>
    <property type="evidence" value="ECO:0007669"/>
    <property type="project" value="UniProtKB-UniRule"/>
</dbReference>
<evidence type="ECO:0000256" key="2">
    <source>
        <dbReference type="ARBA" id="ARBA00005069"/>
    </source>
</evidence>
<feature type="domain" description="Guanylate kinase/L-type calcium channel beta subunit" evidence="7">
    <location>
        <begin position="2"/>
        <end position="176"/>
    </location>
</feature>
<accession>A0A420DT89</accession>
<evidence type="ECO:0000256" key="3">
    <source>
        <dbReference type="ARBA" id="ARBA00022679"/>
    </source>
</evidence>
<keyword evidence="3 6" id="KW-0808">Transferase</keyword>
<dbReference type="RefSeq" id="WP_025060895.1">
    <property type="nucleotide sequence ID" value="NZ_RAQK01000001.1"/>
</dbReference>
<dbReference type="EMBL" id="RAQK01000001">
    <property type="protein sequence ID" value="RKE97506.1"/>
    <property type="molecule type" value="Genomic_DNA"/>
</dbReference>
<dbReference type="InterPro" id="IPR008145">
    <property type="entry name" value="GK/Ca_channel_bsu"/>
</dbReference>
<dbReference type="InterPro" id="IPR012699">
    <property type="entry name" value="PhnN"/>
</dbReference>
<feature type="binding site" evidence="6">
    <location>
        <begin position="10"/>
        <end position="17"/>
    </location>
    <ligand>
        <name>ATP</name>
        <dbReference type="ChEBI" id="CHEBI:30616"/>
    </ligand>
</feature>
<dbReference type="SMART" id="SM00072">
    <property type="entry name" value="GuKc"/>
    <property type="match status" value="1"/>
</dbReference>
<dbReference type="Gene3D" id="3.40.50.300">
    <property type="entry name" value="P-loop containing nucleotide triphosphate hydrolases"/>
    <property type="match status" value="1"/>
</dbReference>
<dbReference type="UniPathway" id="UPA00087">
    <property type="reaction ID" value="UER00175"/>
</dbReference>
<comment type="similarity">
    <text evidence="6">Belongs to the ribose 1,5-bisphosphokinase family.</text>
</comment>
<dbReference type="SUPFAM" id="SSF52540">
    <property type="entry name" value="P-loop containing nucleoside triphosphate hydrolases"/>
    <property type="match status" value="1"/>
</dbReference>
<keyword evidence="9" id="KW-1185">Reference proteome</keyword>
<dbReference type="GO" id="GO:0006015">
    <property type="term" value="P:5-phosphoribose 1-diphosphate biosynthetic process"/>
    <property type="evidence" value="ECO:0007669"/>
    <property type="project" value="UniProtKB-UniRule"/>
</dbReference>
<comment type="function">
    <text evidence="6">Catalyzes the phosphorylation of ribose 1,5-bisphosphate to 5-phospho-D-ribosyl alpha-1-diphosphate (PRPP).</text>
</comment>
<dbReference type="AlphaFoldDB" id="A0A420DT89"/>
<evidence type="ECO:0000256" key="5">
    <source>
        <dbReference type="ARBA" id="ARBA00022840"/>
    </source>
</evidence>
<dbReference type="GO" id="GO:0005524">
    <property type="term" value="F:ATP binding"/>
    <property type="evidence" value="ECO:0007669"/>
    <property type="project" value="UniProtKB-KW"/>
</dbReference>
<evidence type="ECO:0000313" key="8">
    <source>
        <dbReference type="EMBL" id="RKE97506.1"/>
    </source>
</evidence>
<keyword evidence="4 6" id="KW-0547">Nucleotide-binding</keyword>
<dbReference type="InterPro" id="IPR027417">
    <property type="entry name" value="P-loop_NTPase"/>
</dbReference>
<dbReference type="HAMAP" id="MF_00836">
    <property type="entry name" value="PhnN"/>
    <property type="match status" value="1"/>
</dbReference>
<dbReference type="EC" id="2.7.4.23" evidence="6"/>
<dbReference type="NCBIfam" id="TIGR02322">
    <property type="entry name" value="phosphon_PhnN"/>
    <property type="match status" value="1"/>
</dbReference>
<keyword evidence="5 6" id="KW-0067">ATP-binding</keyword>
<gene>
    <name evidence="6" type="primary">phnN</name>
    <name evidence="8" type="ORF">C8N30_2117</name>
</gene>
<evidence type="ECO:0000256" key="6">
    <source>
        <dbReference type="HAMAP-Rule" id="MF_00836"/>
    </source>
</evidence>
<name>A0A420DT89_9RHOB</name>
<organism evidence="8 9">
    <name type="scientific">Sulfitobacter guttiformis</name>
    <dbReference type="NCBI Taxonomy" id="74349"/>
    <lineage>
        <taxon>Bacteria</taxon>
        <taxon>Pseudomonadati</taxon>
        <taxon>Pseudomonadota</taxon>
        <taxon>Alphaproteobacteria</taxon>
        <taxon>Rhodobacterales</taxon>
        <taxon>Roseobacteraceae</taxon>
        <taxon>Sulfitobacter</taxon>
    </lineage>
</organism>
<dbReference type="Proteomes" id="UP000284407">
    <property type="component" value="Unassembled WGS sequence"/>
</dbReference>
<dbReference type="GO" id="GO:0019634">
    <property type="term" value="P:organic phosphonate metabolic process"/>
    <property type="evidence" value="ECO:0007669"/>
    <property type="project" value="UniProtKB-UniRule"/>
</dbReference>
<evidence type="ECO:0000259" key="7">
    <source>
        <dbReference type="SMART" id="SM00072"/>
    </source>
</evidence>
<comment type="pathway">
    <text evidence="2 6">Metabolic intermediate biosynthesis; 5-phospho-alpha-D-ribose 1-diphosphate biosynthesis; 5-phospho-alpha-D-ribose 1-diphosphate from D-ribose 5-phosphate (route II): step 3/3.</text>
</comment>
<dbReference type="OrthoDB" id="341217at2"/>
<evidence type="ECO:0000313" key="9">
    <source>
        <dbReference type="Proteomes" id="UP000284407"/>
    </source>
</evidence>
<dbReference type="STRING" id="1443111.Z949_178"/>
<keyword evidence="8" id="KW-0418">Kinase</keyword>
<protein>
    <recommendedName>
        <fullName evidence="6">Ribose 1,5-bisphosphate phosphokinase PhnN</fullName>
        <ecNumber evidence="6">2.7.4.23</ecNumber>
    </recommendedName>
    <alternativeName>
        <fullName evidence="6">Ribose 1,5-bisphosphokinase</fullName>
    </alternativeName>
</protein>
<evidence type="ECO:0000256" key="1">
    <source>
        <dbReference type="ARBA" id="ARBA00000373"/>
    </source>
</evidence>
<comment type="caution">
    <text evidence="8">The sequence shown here is derived from an EMBL/GenBank/DDBJ whole genome shotgun (WGS) entry which is preliminary data.</text>
</comment>
<reference evidence="8 9" key="1">
    <citation type="submission" date="2018-09" db="EMBL/GenBank/DDBJ databases">
        <title>Genomic Encyclopedia of Archaeal and Bacterial Type Strains, Phase II (KMG-II): from individual species to whole genera.</title>
        <authorList>
            <person name="Goeker M."/>
        </authorList>
    </citation>
    <scope>NUCLEOTIDE SEQUENCE [LARGE SCALE GENOMIC DNA]</scope>
    <source>
        <strain evidence="8 9">DSM 11458</strain>
    </source>
</reference>
<comment type="catalytic activity">
    <reaction evidence="1 6">
        <text>alpha-D-ribose 1,5-bisphosphate + ATP = 5-phospho-alpha-D-ribose 1-diphosphate + ADP</text>
        <dbReference type="Rhea" id="RHEA:20109"/>
        <dbReference type="ChEBI" id="CHEBI:30616"/>
        <dbReference type="ChEBI" id="CHEBI:58017"/>
        <dbReference type="ChEBI" id="CHEBI:68688"/>
        <dbReference type="ChEBI" id="CHEBI:456216"/>
        <dbReference type="EC" id="2.7.4.23"/>
    </reaction>
</comment>
<evidence type="ECO:0000256" key="4">
    <source>
        <dbReference type="ARBA" id="ARBA00022741"/>
    </source>
</evidence>
<sequence length="180" mass="19331">MTGRMIAIVGPSGVGKDSVMAGMTEADPRLLVVRRVITREADAGGEDFESITPDMFRKHEAAGQFALSWGAHGLQYGVPASVHDQIRGGHDVLVNLSRGILEEANRCFPRLQVIALTANPDILAARLAARARESAGQIARRLKRAANPIPEGIAFLELDNSGCLSRTVQAALDHLYPVRA</sequence>